<evidence type="ECO:0000313" key="4">
    <source>
        <dbReference type="Proteomes" id="UP000292702"/>
    </source>
</evidence>
<feature type="coiled-coil region" evidence="1">
    <location>
        <begin position="75"/>
        <end position="113"/>
    </location>
</feature>
<sequence length="426" mass="48107">MPPLPAKADLEPSEIWDLVKVLGDKLKDNRKQLHEVQEEKAQLLAERDTEASSSESLHTADTPCSTETCSSACRVKELKRKLKTRRIKMQEKIAQKDSEIEDLRRQLNERKENIMANQGAQADIEKIDLDDNEKAMAIATASSNILPVALKRASSARDPQVAFEEIDLGRNENAMNETTEIETFPQVEMKRAPSTEPDHLANCRPELPDWSSLQPTTLRPNSRNPVTSIHKNVLTACESKNPVFCGHSIVWDSNQPYRAYYLLPQFFYHSSATQWIRNTRVDDLKEGSAMEVFYSTVNPPHVYYAGTYLCTKHEDASMDVYPSTAVTKTIRGSILGDSAPGSAEKTKACNHVDQSYRTGKKKLTCLSLDFVGFNWNLYNHVAKLPKAKVDSEIHSQRRETTVTRGLKRKATVHDNYVPYKRPTLAS</sequence>
<accession>A0A4R0RLU0</accession>
<keyword evidence="1" id="KW-0175">Coiled coil</keyword>
<protein>
    <submittedName>
        <fullName evidence="3">Uncharacterized protein</fullName>
    </submittedName>
</protein>
<name>A0A4R0RLU0_9APHY</name>
<proteinExistence type="predicted"/>
<feature type="region of interest" description="Disordered" evidence="2">
    <location>
        <begin position="40"/>
        <end position="66"/>
    </location>
</feature>
<evidence type="ECO:0000256" key="1">
    <source>
        <dbReference type="SAM" id="Coils"/>
    </source>
</evidence>
<evidence type="ECO:0000313" key="3">
    <source>
        <dbReference type="EMBL" id="TCD68546.1"/>
    </source>
</evidence>
<evidence type="ECO:0000256" key="2">
    <source>
        <dbReference type="SAM" id="MobiDB-lite"/>
    </source>
</evidence>
<feature type="compositionally biased region" description="Basic and acidic residues" evidence="2">
    <location>
        <begin position="40"/>
        <end position="50"/>
    </location>
</feature>
<dbReference type="OrthoDB" id="3060478at2759"/>
<dbReference type="AlphaFoldDB" id="A0A4R0RLU0"/>
<reference evidence="3 4" key="1">
    <citation type="submission" date="2018-11" db="EMBL/GenBank/DDBJ databases">
        <title>Genome assembly of Steccherinum ochraceum LE-BIN_3174, the white-rot fungus of the Steccherinaceae family (The Residual Polyporoid clade, Polyporales, Basidiomycota).</title>
        <authorList>
            <person name="Fedorova T.V."/>
            <person name="Glazunova O.A."/>
            <person name="Landesman E.O."/>
            <person name="Moiseenko K.V."/>
            <person name="Psurtseva N.V."/>
            <person name="Savinova O.S."/>
            <person name="Shakhova N.V."/>
            <person name="Tyazhelova T.V."/>
            <person name="Vasina D.V."/>
        </authorList>
    </citation>
    <scope>NUCLEOTIDE SEQUENCE [LARGE SCALE GENOMIC DNA]</scope>
    <source>
        <strain evidence="3 4">LE-BIN_3174</strain>
    </source>
</reference>
<dbReference type="EMBL" id="RWJN01000063">
    <property type="protein sequence ID" value="TCD68546.1"/>
    <property type="molecule type" value="Genomic_DNA"/>
</dbReference>
<organism evidence="3 4">
    <name type="scientific">Steccherinum ochraceum</name>
    <dbReference type="NCBI Taxonomy" id="92696"/>
    <lineage>
        <taxon>Eukaryota</taxon>
        <taxon>Fungi</taxon>
        <taxon>Dikarya</taxon>
        <taxon>Basidiomycota</taxon>
        <taxon>Agaricomycotina</taxon>
        <taxon>Agaricomycetes</taxon>
        <taxon>Polyporales</taxon>
        <taxon>Steccherinaceae</taxon>
        <taxon>Steccherinum</taxon>
    </lineage>
</organism>
<feature type="compositionally biased region" description="Polar residues" evidence="2">
    <location>
        <begin position="51"/>
        <end position="66"/>
    </location>
</feature>
<dbReference type="Proteomes" id="UP000292702">
    <property type="component" value="Unassembled WGS sequence"/>
</dbReference>
<comment type="caution">
    <text evidence="3">The sequence shown here is derived from an EMBL/GenBank/DDBJ whole genome shotgun (WGS) entry which is preliminary data.</text>
</comment>
<gene>
    <name evidence="3" type="ORF">EIP91_010471</name>
</gene>
<keyword evidence="4" id="KW-1185">Reference proteome</keyword>